<accession>Q20581</accession>
<dbReference type="AGR" id="WB:WBGene00009873"/>
<dbReference type="PIR" id="T22409">
    <property type="entry name" value="T22409"/>
</dbReference>
<dbReference type="eggNOG" id="KOG4297">
    <property type="taxonomic scope" value="Eukaryota"/>
</dbReference>
<dbReference type="KEGG" id="cel:CELE_F49C12.3"/>
<keyword evidence="3" id="KW-1185">Reference proteome</keyword>
<dbReference type="PaxDb" id="6239-F49C12.3"/>
<feature type="domain" description="Nucleotide-diphospho-sugar transferase" evidence="1">
    <location>
        <begin position="100"/>
        <end position="304"/>
    </location>
</feature>
<dbReference type="GO" id="GO:0016740">
    <property type="term" value="F:transferase activity"/>
    <property type="evidence" value="ECO:0007669"/>
    <property type="project" value="UniProtKB-KW"/>
</dbReference>
<dbReference type="GeneID" id="186026"/>
<dbReference type="InParanoid" id="Q20581"/>
<evidence type="ECO:0000313" key="4">
    <source>
        <dbReference type="WormBase" id="F49C12.3"/>
    </source>
</evidence>
<protein>
    <submittedName>
        <fullName evidence="2">Nucleotide-diphospho-sugar transferase domain-containing protein</fullName>
    </submittedName>
</protein>
<evidence type="ECO:0000313" key="3">
    <source>
        <dbReference type="Proteomes" id="UP000001940"/>
    </source>
</evidence>
<dbReference type="WormBase" id="F49C12.3">
    <property type="protein sequence ID" value="CE49628"/>
    <property type="gene ID" value="WBGene00009873"/>
</dbReference>
<keyword evidence="2" id="KW-0808">Transferase</keyword>
<dbReference type="Proteomes" id="UP000001940">
    <property type="component" value="Chromosome IV"/>
</dbReference>
<dbReference type="HOGENOM" id="CLU_055011_0_0_1"/>
<dbReference type="RefSeq" id="NP_501625.3">
    <property type="nucleotide sequence ID" value="NM_069224.3"/>
</dbReference>
<name>Q20581_CAEEL</name>
<dbReference type="UCSC" id="F49C12.3">
    <property type="organism name" value="c. elegans"/>
</dbReference>
<reference evidence="2 3" key="1">
    <citation type="journal article" date="1998" name="Science">
        <title>Genome sequence of the nematode C. elegans: a platform for investigating biology.</title>
        <authorList>
            <consortium name="The C. elegans sequencing consortium"/>
            <person name="Sulson J.E."/>
            <person name="Waterston R."/>
        </authorList>
    </citation>
    <scope>NUCLEOTIDE SEQUENCE [LARGE SCALE GENOMIC DNA]</scope>
    <source>
        <strain evidence="2 3">Bristol N2</strain>
    </source>
</reference>
<dbReference type="PANTHER" id="PTHR31967:SF11">
    <property type="entry name" value="NUCLEOTIDE-DIPHOSPHO-SUGAR TRANSFERASE DOMAIN-CONTAINING PROTEIN"/>
    <property type="match status" value="1"/>
</dbReference>
<dbReference type="AlphaFoldDB" id="Q20581"/>
<dbReference type="Bgee" id="WBGene00009873">
    <property type="expression patterns" value="Expressed in embryo and 2 other cell types or tissues"/>
</dbReference>
<dbReference type="CTD" id="186026"/>
<gene>
    <name evidence="2" type="ORF">CELE_F49C12.3</name>
    <name evidence="2 4" type="ORF">F49C12.3</name>
</gene>
<evidence type="ECO:0000313" key="2">
    <source>
        <dbReference type="EMBL" id="CAA92508.3"/>
    </source>
</evidence>
<sequence length="379" mass="44333">MTKISNFLVPSLHIYFIYILYTKSLYQGDGKMYKRKAYLQNLLSYSKEITFDTANAGVEFNAFANILKKMPKTPYVILFDSSNIDVLYNHICNLKFIPNAVSRIVAIAFDKDAHLKLHEKYPNIPNILIDLTPLKKSIEAVQENREYLTYGLVLMVRARICAHLAQRGVNFWLMQQDTIWTENLQMSYLEEKYPEAHLILDRIGNEMPFFYRMQMWACGATFFVRGSPTTYQYFKQVESYMFTDQSPDSTIMTYLCGHNGYKCEFLSYSVASSSNYFETLREYVPALIQLDGEKKDKETKMDTLTRGKFNFQFKNGTCNEKAYMNAKQSAKTAYLDAIGRWPVPPESQYLKIQFFLGNLFNVDPWNRKAFMKYHYSLLQ</sequence>
<dbReference type="OrthoDB" id="5838555at2759"/>
<dbReference type="Pfam" id="PF03407">
    <property type="entry name" value="Nucleotid_trans"/>
    <property type="match status" value="1"/>
</dbReference>
<proteinExistence type="predicted"/>
<dbReference type="InterPro" id="IPR005069">
    <property type="entry name" value="Nucl-diP-sugar_transferase"/>
</dbReference>
<dbReference type="PANTHER" id="PTHR31967">
    <property type="entry name" value="GROUNDHOG (HEDGEHOG-LIKE FAMILY)-RELATED"/>
    <property type="match status" value="1"/>
</dbReference>
<organism evidence="2 3">
    <name type="scientific">Caenorhabditis elegans</name>
    <dbReference type="NCBI Taxonomy" id="6239"/>
    <lineage>
        <taxon>Eukaryota</taxon>
        <taxon>Metazoa</taxon>
        <taxon>Ecdysozoa</taxon>
        <taxon>Nematoda</taxon>
        <taxon>Chromadorea</taxon>
        <taxon>Rhabditida</taxon>
        <taxon>Rhabditina</taxon>
        <taxon>Rhabditomorpha</taxon>
        <taxon>Rhabditoidea</taxon>
        <taxon>Rhabditidae</taxon>
        <taxon>Peloderinae</taxon>
        <taxon>Caenorhabditis</taxon>
    </lineage>
</organism>
<dbReference type="EMBL" id="BX284604">
    <property type="protein sequence ID" value="CAA92508.3"/>
    <property type="molecule type" value="Genomic_DNA"/>
</dbReference>
<evidence type="ECO:0000259" key="1">
    <source>
        <dbReference type="Pfam" id="PF03407"/>
    </source>
</evidence>